<evidence type="ECO:0000313" key="2">
    <source>
        <dbReference type="EMBL" id="GMH56343.1"/>
    </source>
</evidence>
<feature type="transmembrane region" description="Helical" evidence="1">
    <location>
        <begin position="773"/>
        <end position="794"/>
    </location>
</feature>
<feature type="transmembrane region" description="Helical" evidence="1">
    <location>
        <begin position="936"/>
        <end position="955"/>
    </location>
</feature>
<evidence type="ECO:0000313" key="3">
    <source>
        <dbReference type="Proteomes" id="UP001165122"/>
    </source>
</evidence>
<feature type="transmembrane region" description="Helical" evidence="1">
    <location>
        <begin position="589"/>
        <end position="615"/>
    </location>
</feature>
<keyword evidence="3" id="KW-1185">Reference proteome</keyword>
<organism evidence="2 3">
    <name type="scientific">Triparma laevis f. longispina</name>
    <dbReference type="NCBI Taxonomy" id="1714387"/>
    <lineage>
        <taxon>Eukaryota</taxon>
        <taxon>Sar</taxon>
        <taxon>Stramenopiles</taxon>
        <taxon>Ochrophyta</taxon>
        <taxon>Bolidophyceae</taxon>
        <taxon>Parmales</taxon>
        <taxon>Triparmaceae</taxon>
        <taxon>Triparma</taxon>
    </lineage>
</organism>
<feature type="transmembrane region" description="Helical" evidence="1">
    <location>
        <begin position="177"/>
        <end position="196"/>
    </location>
</feature>
<feature type="transmembrane region" description="Helical" evidence="1">
    <location>
        <begin position="132"/>
        <end position="157"/>
    </location>
</feature>
<feature type="transmembrane region" description="Helical" evidence="1">
    <location>
        <begin position="265"/>
        <end position="285"/>
    </location>
</feature>
<sequence>MLLQHSIITGYFCLMIPARWDEETTKKAASLIYYRHNLCMLLHPFSVLYTIVLFCSDPLGAHQVTPRLSVGFLAVQMIVAIASAPFQVYVNGYITHGVLYLMAGRFAIVKLRSAKQASKSKLANWVHTRVPSLAMAGLVNISYFSAPMLGCIIENYADEADKDEEQVLCEDVGLSTAPVTMLICCAVFTLAFEMIPSSDPNAQPYGKTNFHRFDMSLVHQILVSLFFGTALLNCWTYASMREMPDMDAFIEWKDDKHWSGREARLWYNILLRCLMAIALILPFLASTVGEYVGGRSTAITDFTMRVRAFGMTQKPFELGPIFRYISVFMLLVFFAIQAAYWYVIYGEAAENQGQKRKQIKIGNTFTLLLSPIVFMTSIFCYLSRPRSSSKKLTSAIFMPLIYSVAATALTMHASSELEFLGNAKYKLAGASSSSIFFISTFGGIGLAAMARNSLLYLRTFTDQLLGSYLSGFTSAMLPVVFVSTYLCFEAVACVEQSKGDRCQPFVISQYVVLVNTSCSYVYFCMFGFINELKWRDVFLMDDPSIEPWKVLQIFVQLATTFFASVAFGLRPDKKLLSSGLDDEDVDKYVSGTFISNIIIGMFVWVIVSLWVVCILCTGAHLRILREDEDLDNDDEDEEGGVEPFILRLSRWSVNKISFLKRVLTNPKGTLSMSILYRCCFGVMPVTQFGVSFFTIVFHYVSYWTTSIDKKAGMFCLLLSEQLLPFAWAGSVLFVFSSYETVTFTRAEKLMIFFPFASSVLNMMYFVVQGKIPSSLIWVVVVGANAFWSVAVVRAKGQTNKRSEATKLNHLINTGAASSSLIPAMMLVGSQSVACLVTDFAAGRPGYAPLQYESNCDSVFNANKGMLLIFTYCIFQYACFNVDKRFSMAVLVRLQITRMQVLQFICFSTTFTIALFLYSCGGGFGEHTQTYRKVLQAFLILIVIIATSIQIIDTLIAKIKLFHNHSLEGEDLTEGGDDVDIRGSMAPNKEEEKKTKTKAINRRISFMFRKKQKKKVGVGRMSSTHAEEEGERIQTAVEMINPGYL</sequence>
<keyword evidence="1" id="KW-0812">Transmembrane</keyword>
<feature type="transmembrane region" description="Helical" evidence="1">
    <location>
        <begin position="321"/>
        <end position="344"/>
    </location>
</feature>
<feature type="transmembrane region" description="Helical" evidence="1">
    <location>
        <begin position="861"/>
        <end position="879"/>
    </location>
</feature>
<gene>
    <name evidence="2" type="ORF">TrLO_g10327</name>
</gene>
<keyword evidence="1" id="KW-0472">Membrane</keyword>
<feature type="transmembrane region" description="Helical" evidence="1">
    <location>
        <begin position="711"/>
        <end position="737"/>
    </location>
</feature>
<dbReference type="AlphaFoldDB" id="A0A9W7DVB9"/>
<proteinExistence type="predicted"/>
<feature type="transmembrane region" description="Helical" evidence="1">
    <location>
        <begin position="674"/>
        <end position="699"/>
    </location>
</feature>
<name>A0A9W7DVB9_9STRA</name>
<accession>A0A9W7DVB9</accession>
<feature type="transmembrane region" description="Helical" evidence="1">
    <location>
        <begin position="217"/>
        <end position="238"/>
    </location>
</feature>
<keyword evidence="1" id="KW-1133">Transmembrane helix</keyword>
<feature type="transmembrane region" description="Helical" evidence="1">
    <location>
        <begin position="464"/>
        <end position="486"/>
    </location>
</feature>
<protein>
    <submittedName>
        <fullName evidence="2">Uncharacterized protein</fullName>
    </submittedName>
</protein>
<feature type="transmembrane region" description="Helical" evidence="1">
    <location>
        <begin position="364"/>
        <end position="383"/>
    </location>
</feature>
<reference evidence="3" key="1">
    <citation type="journal article" date="2023" name="Commun. Biol.">
        <title>Genome analysis of Parmales, the sister group of diatoms, reveals the evolutionary specialization of diatoms from phago-mixotrophs to photoautotrophs.</title>
        <authorList>
            <person name="Ban H."/>
            <person name="Sato S."/>
            <person name="Yoshikawa S."/>
            <person name="Yamada K."/>
            <person name="Nakamura Y."/>
            <person name="Ichinomiya M."/>
            <person name="Sato N."/>
            <person name="Blanc-Mathieu R."/>
            <person name="Endo H."/>
            <person name="Kuwata A."/>
            <person name="Ogata H."/>
        </authorList>
    </citation>
    <scope>NUCLEOTIDE SEQUENCE [LARGE SCALE GENOMIC DNA]</scope>
    <source>
        <strain evidence="3">NIES 3700</strain>
    </source>
</reference>
<feature type="transmembrane region" description="Helical" evidence="1">
    <location>
        <begin position="68"/>
        <end position="87"/>
    </location>
</feature>
<dbReference type="OrthoDB" id="194599at2759"/>
<comment type="caution">
    <text evidence="2">The sequence shown here is derived from an EMBL/GenBank/DDBJ whole genome shotgun (WGS) entry which is preliminary data.</text>
</comment>
<feature type="transmembrane region" description="Helical" evidence="1">
    <location>
        <begin position="395"/>
        <end position="415"/>
    </location>
</feature>
<feature type="transmembrane region" description="Helical" evidence="1">
    <location>
        <begin position="749"/>
        <end position="767"/>
    </location>
</feature>
<feature type="transmembrane region" description="Helical" evidence="1">
    <location>
        <begin position="506"/>
        <end position="529"/>
    </location>
</feature>
<dbReference type="EMBL" id="BRXW01000452">
    <property type="protein sequence ID" value="GMH56343.1"/>
    <property type="molecule type" value="Genomic_DNA"/>
</dbReference>
<feature type="transmembrane region" description="Helical" evidence="1">
    <location>
        <begin position="900"/>
        <end position="924"/>
    </location>
</feature>
<feature type="transmembrane region" description="Helical" evidence="1">
    <location>
        <begin position="33"/>
        <end position="56"/>
    </location>
</feature>
<dbReference type="Proteomes" id="UP001165122">
    <property type="component" value="Unassembled WGS sequence"/>
</dbReference>
<evidence type="ECO:0000256" key="1">
    <source>
        <dbReference type="SAM" id="Phobius"/>
    </source>
</evidence>
<feature type="transmembrane region" description="Helical" evidence="1">
    <location>
        <begin position="435"/>
        <end position="457"/>
    </location>
</feature>